<feature type="transmembrane region" description="Helical" evidence="1">
    <location>
        <begin position="38"/>
        <end position="59"/>
    </location>
</feature>
<keyword evidence="1" id="KW-0812">Transmembrane</keyword>
<dbReference type="OrthoDB" id="8005354at2"/>
<feature type="transmembrane region" description="Helical" evidence="1">
    <location>
        <begin position="7"/>
        <end position="26"/>
    </location>
</feature>
<reference evidence="2 3" key="1">
    <citation type="submission" date="2019-09" db="EMBL/GenBank/DDBJ databases">
        <title>YIM 48816 draft genome.</title>
        <authorList>
            <person name="Jiang L."/>
        </authorList>
    </citation>
    <scope>NUCLEOTIDE SEQUENCE [LARGE SCALE GENOMIC DNA]</scope>
    <source>
        <strain evidence="2 3">YIM 48816</strain>
    </source>
</reference>
<keyword evidence="1" id="KW-1133">Transmembrane helix</keyword>
<evidence type="ECO:0000313" key="3">
    <source>
        <dbReference type="Proteomes" id="UP000474159"/>
    </source>
</evidence>
<comment type="caution">
    <text evidence="2">The sequence shown here is derived from an EMBL/GenBank/DDBJ whole genome shotgun (WGS) entry which is preliminary data.</text>
</comment>
<dbReference type="Proteomes" id="UP000474159">
    <property type="component" value="Unassembled WGS sequence"/>
</dbReference>
<keyword evidence="3" id="KW-1185">Reference proteome</keyword>
<sequence>MHHRARLLIWIGALAGLVGFAVYNFAELVDDVLPVNRALLAAVCTLTVIWLLVSMTQTWGDRP</sequence>
<name>A0A6L3SWL1_9HYPH</name>
<protein>
    <submittedName>
        <fullName evidence="2">Uncharacterized protein</fullName>
    </submittedName>
</protein>
<dbReference type="EMBL" id="VZZK01000015">
    <property type="protein sequence ID" value="KAB1078239.1"/>
    <property type="molecule type" value="Genomic_DNA"/>
</dbReference>
<keyword evidence="1" id="KW-0472">Membrane</keyword>
<accession>A0A6L3SWL1</accession>
<dbReference type="RefSeq" id="WP_151001179.1">
    <property type="nucleotide sequence ID" value="NZ_BPQY01000409.1"/>
</dbReference>
<gene>
    <name evidence="2" type="ORF">F6X53_15925</name>
</gene>
<proteinExistence type="predicted"/>
<evidence type="ECO:0000256" key="1">
    <source>
        <dbReference type="SAM" id="Phobius"/>
    </source>
</evidence>
<dbReference type="AlphaFoldDB" id="A0A6L3SWL1"/>
<organism evidence="2 3">
    <name type="scientific">Methylobacterium soli</name>
    <dbReference type="NCBI Taxonomy" id="553447"/>
    <lineage>
        <taxon>Bacteria</taxon>
        <taxon>Pseudomonadati</taxon>
        <taxon>Pseudomonadota</taxon>
        <taxon>Alphaproteobacteria</taxon>
        <taxon>Hyphomicrobiales</taxon>
        <taxon>Methylobacteriaceae</taxon>
        <taxon>Methylobacterium</taxon>
    </lineage>
</organism>
<evidence type="ECO:0000313" key="2">
    <source>
        <dbReference type="EMBL" id="KAB1078239.1"/>
    </source>
</evidence>